<dbReference type="EMBL" id="CP159289">
    <property type="protein sequence ID" value="XCH24894.1"/>
    <property type="molecule type" value="Genomic_DNA"/>
</dbReference>
<gene>
    <name evidence="2" type="ORF">ABV298_00225</name>
</gene>
<dbReference type="Pfam" id="PF17293">
    <property type="entry name" value="Arm-DNA-bind_5"/>
    <property type="match status" value="1"/>
</dbReference>
<dbReference type="GO" id="GO:0003677">
    <property type="term" value="F:DNA binding"/>
    <property type="evidence" value="ECO:0007669"/>
    <property type="project" value="UniProtKB-KW"/>
</dbReference>
<name>A0AAU8FNA7_9BACT</name>
<keyword evidence="2" id="KW-0238">DNA-binding</keyword>
<feature type="domain" description="Arm DNA-binding" evidence="1">
    <location>
        <begin position="12"/>
        <end position="99"/>
    </location>
</feature>
<evidence type="ECO:0000313" key="2">
    <source>
        <dbReference type="EMBL" id="XCH24894.1"/>
    </source>
</evidence>
<sequence>MMNFKQNLTVLFWLYRQKAKADGKAPIYARITIDGKYTEMSTGKKVNPASWDLDAKQVTGSGLEVKLANQKLAQLQTDVERIFNGLQTQFPHVTPAMVKNVYQGKPAVEQPKLAKPAAKNEQTVLEVFDESIAKFEKRVERENASFETLEALAQH</sequence>
<organism evidence="2">
    <name type="scientific">Dyadobacter sp. 676</name>
    <dbReference type="NCBI Taxonomy" id="3088362"/>
    <lineage>
        <taxon>Bacteria</taxon>
        <taxon>Pseudomonadati</taxon>
        <taxon>Bacteroidota</taxon>
        <taxon>Cytophagia</taxon>
        <taxon>Cytophagales</taxon>
        <taxon>Spirosomataceae</taxon>
        <taxon>Dyadobacter</taxon>
    </lineage>
</organism>
<evidence type="ECO:0000259" key="1">
    <source>
        <dbReference type="Pfam" id="PF17293"/>
    </source>
</evidence>
<proteinExistence type="predicted"/>
<accession>A0AAU8FNA7</accession>
<reference evidence="2" key="1">
    <citation type="submission" date="2024-06" db="EMBL/GenBank/DDBJ databases">
        <title>Sequencing and assembly of the genome of Dyadobacter sp. strain 676, a symbiont of Cyamopsis tetragonoloba.</title>
        <authorList>
            <person name="Guro P."/>
            <person name="Sazanova A."/>
            <person name="Kuznetsova I."/>
            <person name="Belimov A."/>
            <person name="Safronova V."/>
        </authorList>
    </citation>
    <scope>NUCLEOTIDE SEQUENCE</scope>
    <source>
        <strain evidence="2">676</strain>
    </source>
</reference>
<dbReference type="AlphaFoldDB" id="A0AAU8FNA7"/>
<dbReference type="InterPro" id="IPR035386">
    <property type="entry name" value="Arm-DNA-bind_5"/>
</dbReference>
<dbReference type="RefSeq" id="WP_353720201.1">
    <property type="nucleotide sequence ID" value="NZ_CP159289.1"/>
</dbReference>
<protein>
    <submittedName>
        <fullName evidence="2">Arm DNA-binding domain-containing protein</fullName>
    </submittedName>
</protein>